<dbReference type="AlphaFoldDB" id="A0A1P8MTG7"/>
<organism evidence="1 2">
    <name type="scientific">Tateyamaria omphalii</name>
    <dbReference type="NCBI Taxonomy" id="299262"/>
    <lineage>
        <taxon>Bacteria</taxon>
        <taxon>Pseudomonadati</taxon>
        <taxon>Pseudomonadota</taxon>
        <taxon>Alphaproteobacteria</taxon>
        <taxon>Rhodobacterales</taxon>
        <taxon>Roseobacteraceae</taxon>
        <taxon>Tateyamaria</taxon>
    </lineage>
</organism>
<protein>
    <submittedName>
        <fullName evidence="1">DUF4442 domain-containing protein</fullName>
    </submittedName>
</protein>
<dbReference type="InterPro" id="IPR029069">
    <property type="entry name" value="HotDog_dom_sf"/>
</dbReference>
<dbReference type="Proteomes" id="UP000186336">
    <property type="component" value="Chromosome"/>
</dbReference>
<gene>
    <name evidence="1" type="ORF">BWR18_06560</name>
</gene>
<dbReference type="RefSeq" id="WP_076627242.1">
    <property type="nucleotide sequence ID" value="NZ_CP019312.1"/>
</dbReference>
<dbReference type="EMBL" id="CP019312">
    <property type="protein sequence ID" value="APX11380.1"/>
    <property type="molecule type" value="Genomic_DNA"/>
</dbReference>
<proteinExistence type="predicted"/>
<evidence type="ECO:0000313" key="2">
    <source>
        <dbReference type="Proteomes" id="UP000186336"/>
    </source>
</evidence>
<dbReference type="SUPFAM" id="SSF54637">
    <property type="entry name" value="Thioesterase/thiol ester dehydrase-isomerase"/>
    <property type="match status" value="1"/>
</dbReference>
<dbReference type="KEGG" id="tom:BWR18_06560"/>
<dbReference type="STRING" id="299262.BWR18_06560"/>
<dbReference type="Gene3D" id="3.10.129.10">
    <property type="entry name" value="Hotdog Thioesterase"/>
    <property type="match status" value="1"/>
</dbReference>
<dbReference type="InterPro" id="IPR027961">
    <property type="entry name" value="DUF4442"/>
</dbReference>
<sequence>MTPYDMIRDQLGKAVPFANHVGIDLIEVGDGLGVAALDQRPETSNHIQTQHAGAMFTLGEAASGAALAGAFGPMIFQARPVASGAQISYVKIAKGRLEAHAKTERPGSDLVKELQEVGKTAFDINVDIRDAEGDTVVTMTVGWHVRKA</sequence>
<evidence type="ECO:0000313" key="1">
    <source>
        <dbReference type="EMBL" id="APX11380.1"/>
    </source>
</evidence>
<dbReference type="OrthoDB" id="7354710at2"/>
<keyword evidence="2" id="KW-1185">Reference proteome</keyword>
<reference evidence="1 2" key="1">
    <citation type="submission" date="2017-01" db="EMBL/GenBank/DDBJ databases">
        <title>Complete genome of Tateyamaria omphalii DOK1-4 isolated from seawater in Dokdo.</title>
        <authorList>
            <person name="Kim J.H."/>
            <person name="Chi W.-J."/>
        </authorList>
    </citation>
    <scope>NUCLEOTIDE SEQUENCE [LARGE SCALE GENOMIC DNA]</scope>
    <source>
        <strain evidence="1 2">DOK1-4</strain>
    </source>
</reference>
<dbReference type="Pfam" id="PF14539">
    <property type="entry name" value="DUF4442"/>
    <property type="match status" value="1"/>
</dbReference>
<accession>A0A1P8MTG7</accession>
<name>A0A1P8MTG7_9RHOB</name>